<evidence type="ECO:0000313" key="2">
    <source>
        <dbReference type="EMBL" id="GAA1696168.1"/>
    </source>
</evidence>
<proteinExistence type="predicted"/>
<feature type="region of interest" description="Disordered" evidence="1">
    <location>
        <begin position="1"/>
        <end position="190"/>
    </location>
</feature>
<dbReference type="Gene3D" id="1.25.40.10">
    <property type="entry name" value="Tetratricopeptide repeat domain"/>
    <property type="match status" value="1"/>
</dbReference>
<evidence type="ECO:0008006" key="4">
    <source>
        <dbReference type="Google" id="ProtNLM"/>
    </source>
</evidence>
<accession>A0ABP4TYR8</accession>
<dbReference type="EMBL" id="BAAAPL010000001">
    <property type="protein sequence ID" value="GAA1696168.1"/>
    <property type="molecule type" value="Genomic_DNA"/>
</dbReference>
<organism evidence="2 3">
    <name type="scientific">Microbacterium sediminicola</name>
    <dbReference type="NCBI Taxonomy" id="415210"/>
    <lineage>
        <taxon>Bacteria</taxon>
        <taxon>Bacillati</taxon>
        <taxon>Actinomycetota</taxon>
        <taxon>Actinomycetes</taxon>
        <taxon>Micrococcales</taxon>
        <taxon>Microbacteriaceae</taxon>
        <taxon>Microbacterium</taxon>
    </lineage>
</organism>
<feature type="compositionally biased region" description="Gly residues" evidence="1">
    <location>
        <begin position="149"/>
        <end position="161"/>
    </location>
</feature>
<feature type="region of interest" description="Disordered" evidence="1">
    <location>
        <begin position="385"/>
        <end position="424"/>
    </location>
</feature>
<evidence type="ECO:0000313" key="3">
    <source>
        <dbReference type="Proteomes" id="UP001501690"/>
    </source>
</evidence>
<feature type="compositionally biased region" description="Basic and acidic residues" evidence="1">
    <location>
        <begin position="34"/>
        <end position="121"/>
    </location>
</feature>
<feature type="compositionally biased region" description="Acidic residues" evidence="1">
    <location>
        <begin position="393"/>
        <end position="407"/>
    </location>
</feature>
<feature type="compositionally biased region" description="Basic and acidic residues" evidence="1">
    <location>
        <begin position="408"/>
        <end position="424"/>
    </location>
</feature>
<comment type="caution">
    <text evidence="2">The sequence shown here is derived from an EMBL/GenBank/DDBJ whole genome shotgun (WGS) entry which is preliminary data.</text>
</comment>
<dbReference type="InterPro" id="IPR011990">
    <property type="entry name" value="TPR-like_helical_dom_sf"/>
</dbReference>
<feature type="compositionally biased region" description="Basic and acidic residues" evidence="1">
    <location>
        <begin position="163"/>
        <end position="175"/>
    </location>
</feature>
<gene>
    <name evidence="2" type="ORF">GCM10009808_11780</name>
</gene>
<reference evidence="3" key="1">
    <citation type="journal article" date="2019" name="Int. J. Syst. Evol. Microbiol.">
        <title>The Global Catalogue of Microorganisms (GCM) 10K type strain sequencing project: providing services to taxonomists for standard genome sequencing and annotation.</title>
        <authorList>
            <consortium name="The Broad Institute Genomics Platform"/>
            <consortium name="The Broad Institute Genome Sequencing Center for Infectious Disease"/>
            <person name="Wu L."/>
            <person name="Ma J."/>
        </authorList>
    </citation>
    <scope>NUCLEOTIDE SEQUENCE [LARGE SCALE GENOMIC DNA]</scope>
    <source>
        <strain evidence="3">JCM 15577</strain>
    </source>
</reference>
<protein>
    <recommendedName>
        <fullName evidence="4">Primosomal protein</fullName>
    </recommendedName>
</protein>
<sequence>MSDNETPGSGDGESRRRSSHPRSSGERGGQQRRPSRDDRPSRDGKPRRDDRASRAGKPPRDGKPARDGKPPRDGKPYGERRPSRDARSSSERTPYRGGGERNPSRTDRPYRDDKRSGERKPYRGGASAGDRKPYRGDASGGERTPYRGGKPGYGGTSGGRAGRSMERDRQDDVERIPAPPIPDEITARDLGGGARNELKTLSKENAEQVARHLAMVSRLIEDDPALAHEHAQAAVRRAGRIAVVRETAAITAYALGDFALALRELRTYRRISGRDDQIALLVDSERGVGRPDRALEEGRAVDRAKLETGVRVELAIAMSGARLDLGEPERALEELDIPELDPNRAFEWSPGLFAARAGVLEELGRDEEAEQWRERALVAAEALDAASGHAESEELVIEDLFPDEEPPSSDRHATEASEPTERAD</sequence>
<keyword evidence="3" id="KW-1185">Reference proteome</keyword>
<dbReference type="RefSeq" id="WP_344070370.1">
    <property type="nucleotide sequence ID" value="NZ_BAAAPL010000001.1"/>
</dbReference>
<evidence type="ECO:0000256" key="1">
    <source>
        <dbReference type="SAM" id="MobiDB-lite"/>
    </source>
</evidence>
<name>A0ABP4TYR8_9MICO</name>
<dbReference type="Proteomes" id="UP001501690">
    <property type="component" value="Unassembled WGS sequence"/>
</dbReference>